<name>A0ABU8WIU8_9BURK</name>
<dbReference type="Pfam" id="PF13279">
    <property type="entry name" value="4HBT_2"/>
    <property type="match status" value="1"/>
</dbReference>
<keyword evidence="4" id="KW-1185">Reference proteome</keyword>
<evidence type="ECO:0000313" key="3">
    <source>
        <dbReference type="EMBL" id="MEJ8847423.1"/>
    </source>
</evidence>
<dbReference type="RefSeq" id="WP_340342563.1">
    <property type="nucleotide sequence ID" value="NZ_JBBKZT010000005.1"/>
</dbReference>
<dbReference type="Gene3D" id="3.10.129.10">
    <property type="entry name" value="Hotdog Thioesterase"/>
    <property type="match status" value="1"/>
</dbReference>
<proteinExistence type="inferred from homology"/>
<gene>
    <name evidence="3" type="ORF">WKW82_12250</name>
</gene>
<organism evidence="3 4">
    <name type="scientific">Variovorax rhizosphaerae</name>
    <dbReference type="NCBI Taxonomy" id="1836200"/>
    <lineage>
        <taxon>Bacteria</taxon>
        <taxon>Pseudomonadati</taxon>
        <taxon>Pseudomonadota</taxon>
        <taxon>Betaproteobacteria</taxon>
        <taxon>Burkholderiales</taxon>
        <taxon>Comamonadaceae</taxon>
        <taxon>Variovorax</taxon>
    </lineage>
</organism>
<accession>A0ABU8WIU8</accession>
<dbReference type="Proteomes" id="UP001385892">
    <property type="component" value="Unassembled WGS sequence"/>
</dbReference>
<dbReference type="InterPro" id="IPR029069">
    <property type="entry name" value="HotDog_dom_sf"/>
</dbReference>
<keyword evidence="2 3" id="KW-0378">Hydrolase</keyword>
<dbReference type="EMBL" id="JBBKZT010000005">
    <property type="protein sequence ID" value="MEJ8847423.1"/>
    <property type="molecule type" value="Genomic_DNA"/>
</dbReference>
<dbReference type="PANTHER" id="PTHR31793">
    <property type="entry name" value="4-HYDROXYBENZOYL-COA THIOESTERASE FAMILY MEMBER"/>
    <property type="match status" value="1"/>
</dbReference>
<protein>
    <submittedName>
        <fullName evidence="3">Acyl-CoA thioesterase</fullName>
        <ecNumber evidence="3">3.1.2.-</ecNumber>
    </submittedName>
</protein>
<evidence type="ECO:0000256" key="1">
    <source>
        <dbReference type="ARBA" id="ARBA00005953"/>
    </source>
</evidence>
<dbReference type="PANTHER" id="PTHR31793:SF27">
    <property type="entry name" value="NOVEL THIOESTERASE SUPERFAMILY DOMAIN AND SAPOSIN A-TYPE DOMAIN CONTAINING PROTEIN (0610012H03RIK)"/>
    <property type="match status" value="1"/>
</dbReference>
<comment type="similarity">
    <text evidence="1">Belongs to the 4-hydroxybenzoyl-CoA thioesterase family.</text>
</comment>
<sequence length="139" mass="16052">MKYAIPEKKKFVYEMTIPIRWGDMDAMKHLNNASYFRYLETVRIDWVHTLDAPTETNGEGMVIANAFCNFYRQLEYPGNVLMRLYVSDPGRTTFETWATMARTEAPDVIFAAGGATTIWVDYAKQKAVDLPGWLRKLVE</sequence>
<dbReference type="EC" id="3.1.2.-" evidence="3"/>
<evidence type="ECO:0000313" key="4">
    <source>
        <dbReference type="Proteomes" id="UP001385892"/>
    </source>
</evidence>
<dbReference type="GO" id="GO:0016787">
    <property type="term" value="F:hydrolase activity"/>
    <property type="evidence" value="ECO:0007669"/>
    <property type="project" value="UniProtKB-KW"/>
</dbReference>
<dbReference type="InterPro" id="IPR050563">
    <property type="entry name" value="4-hydroxybenzoyl-CoA_TE"/>
</dbReference>
<evidence type="ECO:0000256" key="2">
    <source>
        <dbReference type="ARBA" id="ARBA00022801"/>
    </source>
</evidence>
<reference evidence="3 4" key="1">
    <citation type="submission" date="2024-03" db="EMBL/GenBank/DDBJ databases">
        <title>Novel species of the genus Variovorax.</title>
        <authorList>
            <person name="Liu Q."/>
            <person name="Xin Y.-H."/>
        </authorList>
    </citation>
    <scope>NUCLEOTIDE SEQUENCE [LARGE SCALE GENOMIC DNA]</scope>
    <source>
        <strain evidence="3 4">KACC 18900</strain>
    </source>
</reference>
<dbReference type="CDD" id="cd00586">
    <property type="entry name" value="4HBT"/>
    <property type="match status" value="1"/>
</dbReference>
<dbReference type="SUPFAM" id="SSF54637">
    <property type="entry name" value="Thioesterase/thiol ester dehydrase-isomerase"/>
    <property type="match status" value="1"/>
</dbReference>
<comment type="caution">
    <text evidence="3">The sequence shown here is derived from an EMBL/GenBank/DDBJ whole genome shotgun (WGS) entry which is preliminary data.</text>
</comment>